<keyword evidence="1" id="KW-1133">Transmembrane helix</keyword>
<keyword evidence="3" id="KW-1185">Reference proteome</keyword>
<dbReference type="EMBL" id="JACEFO010001869">
    <property type="protein sequence ID" value="KAF8697588.1"/>
    <property type="molecule type" value="Genomic_DNA"/>
</dbReference>
<feature type="transmembrane region" description="Helical" evidence="1">
    <location>
        <begin position="361"/>
        <end position="384"/>
    </location>
</feature>
<evidence type="ECO:0000313" key="3">
    <source>
        <dbReference type="Proteomes" id="UP000636709"/>
    </source>
</evidence>
<feature type="transmembrane region" description="Helical" evidence="1">
    <location>
        <begin position="293"/>
        <end position="322"/>
    </location>
</feature>
<feature type="transmembrane region" description="Helical" evidence="1">
    <location>
        <begin position="250"/>
        <end position="273"/>
    </location>
</feature>
<dbReference type="AlphaFoldDB" id="A0A835BT54"/>
<protein>
    <submittedName>
        <fullName evidence="2">Uncharacterized protein</fullName>
    </submittedName>
</protein>
<organism evidence="2 3">
    <name type="scientific">Digitaria exilis</name>
    <dbReference type="NCBI Taxonomy" id="1010633"/>
    <lineage>
        <taxon>Eukaryota</taxon>
        <taxon>Viridiplantae</taxon>
        <taxon>Streptophyta</taxon>
        <taxon>Embryophyta</taxon>
        <taxon>Tracheophyta</taxon>
        <taxon>Spermatophyta</taxon>
        <taxon>Magnoliopsida</taxon>
        <taxon>Liliopsida</taxon>
        <taxon>Poales</taxon>
        <taxon>Poaceae</taxon>
        <taxon>PACMAD clade</taxon>
        <taxon>Panicoideae</taxon>
        <taxon>Panicodae</taxon>
        <taxon>Paniceae</taxon>
        <taxon>Anthephorinae</taxon>
        <taxon>Digitaria</taxon>
    </lineage>
</organism>
<keyword evidence="1" id="KW-0472">Membrane</keyword>
<evidence type="ECO:0000313" key="2">
    <source>
        <dbReference type="EMBL" id="KAF8697588.1"/>
    </source>
</evidence>
<name>A0A835BT54_9POAL</name>
<dbReference type="Proteomes" id="UP000636709">
    <property type="component" value="Unassembled WGS sequence"/>
</dbReference>
<proteinExistence type="predicted"/>
<accession>A0A835BT54</accession>
<comment type="caution">
    <text evidence="2">The sequence shown here is derived from an EMBL/GenBank/DDBJ whole genome shotgun (WGS) entry which is preliminary data.</text>
</comment>
<reference evidence="2" key="1">
    <citation type="submission" date="2020-07" db="EMBL/GenBank/DDBJ databases">
        <title>Genome sequence and genetic diversity analysis of an under-domesticated orphan crop, white fonio (Digitaria exilis).</title>
        <authorList>
            <person name="Bennetzen J.L."/>
            <person name="Chen S."/>
            <person name="Ma X."/>
            <person name="Wang X."/>
            <person name="Yssel A.E.J."/>
            <person name="Chaluvadi S.R."/>
            <person name="Johnson M."/>
            <person name="Gangashetty P."/>
            <person name="Hamidou F."/>
            <person name="Sanogo M.D."/>
            <person name="Zwaenepoel A."/>
            <person name="Wallace J."/>
            <person name="Van De Peer Y."/>
            <person name="Van Deynze A."/>
        </authorList>
    </citation>
    <scope>NUCLEOTIDE SEQUENCE</scope>
    <source>
        <tissue evidence="2">Leaves</tissue>
    </source>
</reference>
<sequence>MEHLAFNLHPSTNATDAFVGLGHYSRFIIALAHFLPERNGSYSTLFVIKSYHSCPCRAIPSNPSSARRGEKSCQEWLATKTKRGIAMALSSKRQQWYLPATHPTMEASRFELHLDLPGIAVVMSSSCRSAPAVSTNRRAGASLPYRCGACLPCPAARLYIYALSRRAEHKGTGRKQQQRPATRASRPAWTTEPRRWILLLLLVRELNRSLLFTSAPAPPPDAVVVNAATATATVRRAAARDARILRRLRWALALVLLVLGFATASLASFSMSLSLANSGVHEEAADLRESSELLLVSALAQVMAAMATLLVPVLSLVFVAFLVGSYTAGRAADLVWMLLACHGRVHGAAAFNYWVFYALTLLLIIIAAIFVITCSVASVTKFVVPSQ</sequence>
<keyword evidence="1" id="KW-0812">Transmembrane</keyword>
<gene>
    <name evidence="2" type="ORF">HU200_035774</name>
</gene>
<evidence type="ECO:0000256" key="1">
    <source>
        <dbReference type="SAM" id="Phobius"/>
    </source>
</evidence>